<protein>
    <submittedName>
        <fullName evidence="1">Uncharacterized protein</fullName>
    </submittedName>
</protein>
<accession>A0ABN7RDG9</accession>
<dbReference type="EMBL" id="CAJRAU010000009">
    <property type="protein sequence ID" value="CAG5073675.1"/>
    <property type="molecule type" value="Genomic_DNA"/>
</dbReference>
<evidence type="ECO:0000313" key="1">
    <source>
        <dbReference type="EMBL" id="CAG5073675.1"/>
    </source>
</evidence>
<dbReference type="Proteomes" id="UP000679725">
    <property type="component" value="Unassembled WGS sequence"/>
</dbReference>
<gene>
    <name evidence="1" type="ORF">DYBT9623_04859</name>
</gene>
<proteinExistence type="predicted"/>
<evidence type="ECO:0000313" key="2">
    <source>
        <dbReference type="Proteomes" id="UP000679725"/>
    </source>
</evidence>
<keyword evidence="2" id="KW-1185">Reference proteome</keyword>
<sequence>MKVMLDIKDSKAGFVMGLLQRLPFVKAKPLSKFQAKVLEDVGDAVNEMHLIKKGRLAAKDAEDLFREL</sequence>
<dbReference type="RefSeq" id="WP_215236119.1">
    <property type="nucleotide sequence ID" value="NZ_CAJRAU010000009.1"/>
</dbReference>
<reference evidence="1 2" key="1">
    <citation type="submission" date="2021-04" db="EMBL/GenBank/DDBJ databases">
        <authorList>
            <person name="Rodrigo-Torres L."/>
            <person name="Arahal R. D."/>
            <person name="Lucena T."/>
        </authorList>
    </citation>
    <scope>NUCLEOTIDE SEQUENCE [LARGE SCALE GENOMIC DNA]</scope>
    <source>
        <strain evidence="1 2">CECT 9623</strain>
    </source>
</reference>
<name>A0ABN7RDG9_9BACT</name>
<comment type="caution">
    <text evidence="1">The sequence shown here is derived from an EMBL/GenBank/DDBJ whole genome shotgun (WGS) entry which is preliminary data.</text>
</comment>
<organism evidence="1 2">
    <name type="scientific">Dyadobacter linearis</name>
    <dbReference type="NCBI Taxonomy" id="2823330"/>
    <lineage>
        <taxon>Bacteria</taxon>
        <taxon>Pseudomonadati</taxon>
        <taxon>Bacteroidota</taxon>
        <taxon>Cytophagia</taxon>
        <taxon>Cytophagales</taxon>
        <taxon>Spirosomataceae</taxon>
        <taxon>Dyadobacter</taxon>
    </lineage>
</organism>